<dbReference type="GO" id="GO:0000160">
    <property type="term" value="P:phosphorelay signal transduction system"/>
    <property type="evidence" value="ECO:0007669"/>
    <property type="project" value="InterPro"/>
</dbReference>
<evidence type="ECO:0000259" key="2">
    <source>
        <dbReference type="SMART" id="SM00862"/>
    </source>
</evidence>
<dbReference type="EMBL" id="WFKJ01000047">
    <property type="protein sequence ID" value="KAB7888602.1"/>
    <property type="molecule type" value="Genomic_DNA"/>
</dbReference>
<evidence type="ECO:0000313" key="6">
    <source>
        <dbReference type="Proteomes" id="UP000472839"/>
    </source>
</evidence>
<keyword evidence="1" id="KW-0238">DNA-binding</keyword>
<feature type="domain" description="OmpR/PhoB-type" evidence="2">
    <location>
        <begin position="68"/>
        <end position="137"/>
    </location>
</feature>
<dbReference type="EMBL" id="WFKK01000049">
    <property type="protein sequence ID" value="KAB7885949.1"/>
    <property type="molecule type" value="Genomic_DNA"/>
</dbReference>
<evidence type="ECO:0000313" key="4">
    <source>
        <dbReference type="EMBL" id="KAB7888602.1"/>
    </source>
</evidence>
<proteinExistence type="predicted"/>
<dbReference type="Proteomes" id="UP000472839">
    <property type="component" value="Unassembled WGS sequence"/>
</dbReference>
<gene>
    <name evidence="4" type="ORF">GBG18_12660</name>
    <name evidence="3" type="ORF">GBG19_13220</name>
</gene>
<protein>
    <recommendedName>
        <fullName evidence="2">OmpR/PhoB-type domain-containing protein</fullName>
    </recommendedName>
</protein>
<dbReference type="Proteomes" id="UP000461010">
    <property type="component" value="Unassembled WGS sequence"/>
</dbReference>
<evidence type="ECO:0000313" key="5">
    <source>
        <dbReference type="Proteomes" id="UP000461010"/>
    </source>
</evidence>
<accession>A0A6L4WPS1</accession>
<dbReference type="Pfam" id="PF00486">
    <property type="entry name" value="Trans_reg_C"/>
    <property type="match status" value="1"/>
</dbReference>
<keyword evidence="5" id="KW-1185">Reference proteome</keyword>
<organism evidence="3 6">
    <name type="scientific">Poseidonibacter ostreae</name>
    <dbReference type="NCBI Taxonomy" id="2654171"/>
    <lineage>
        <taxon>Bacteria</taxon>
        <taxon>Pseudomonadati</taxon>
        <taxon>Campylobacterota</taxon>
        <taxon>Epsilonproteobacteria</taxon>
        <taxon>Campylobacterales</taxon>
        <taxon>Arcobacteraceae</taxon>
        <taxon>Poseidonibacter</taxon>
    </lineage>
</organism>
<sequence length="144" mass="17060">MSVLNSRIHGLEYFRNKEENFFNIKIPISIENQLIIESFLNEFQELNLKKIIDDWFIDEKNCSIISPNKTQFLTKRELIFIQLLLKNKIVTYEKMLYTIWEDNLNITDNAIKSFVKNFKKKMPPSLLENINGIGYRLSHNALSS</sequence>
<dbReference type="InterPro" id="IPR001867">
    <property type="entry name" value="OmpR/PhoB-type_DNA-bd"/>
</dbReference>
<evidence type="ECO:0000313" key="3">
    <source>
        <dbReference type="EMBL" id="KAB7885949.1"/>
    </source>
</evidence>
<dbReference type="InterPro" id="IPR036388">
    <property type="entry name" value="WH-like_DNA-bd_sf"/>
</dbReference>
<dbReference type="SUPFAM" id="SSF46894">
    <property type="entry name" value="C-terminal effector domain of the bipartite response regulators"/>
    <property type="match status" value="1"/>
</dbReference>
<dbReference type="SMART" id="SM00862">
    <property type="entry name" value="Trans_reg_C"/>
    <property type="match status" value="1"/>
</dbReference>
<dbReference type="RefSeq" id="WP_152191600.1">
    <property type="nucleotide sequence ID" value="NZ_WFKI01000036.1"/>
</dbReference>
<name>A0A6L4WPS1_9BACT</name>
<dbReference type="InterPro" id="IPR016032">
    <property type="entry name" value="Sig_transdc_resp-reg_C-effctor"/>
</dbReference>
<dbReference type="Gene3D" id="1.10.10.10">
    <property type="entry name" value="Winged helix-like DNA-binding domain superfamily/Winged helix DNA-binding domain"/>
    <property type="match status" value="1"/>
</dbReference>
<dbReference type="AlphaFoldDB" id="A0A6L4WPS1"/>
<dbReference type="GO" id="GO:0003677">
    <property type="term" value="F:DNA binding"/>
    <property type="evidence" value="ECO:0007669"/>
    <property type="project" value="UniProtKB-KW"/>
</dbReference>
<evidence type="ECO:0000256" key="1">
    <source>
        <dbReference type="ARBA" id="ARBA00023125"/>
    </source>
</evidence>
<reference evidence="5 6" key="1">
    <citation type="submission" date="2019-10" db="EMBL/GenBank/DDBJ databases">
        <title>Poseidonibacter ostreae sp. nov., isolated from the gut of the Ostrea denselamellosa.</title>
        <authorList>
            <person name="Choi A."/>
        </authorList>
    </citation>
    <scope>NUCLEOTIDE SEQUENCE [LARGE SCALE GENOMIC DNA]</scope>
    <source>
        <strain evidence="3 6">SJOD-M-33</strain>
        <strain evidence="4 5">SJOD-M-5</strain>
    </source>
</reference>
<dbReference type="GO" id="GO:0006355">
    <property type="term" value="P:regulation of DNA-templated transcription"/>
    <property type="evidence" value="ECO:0007669"/>
    <property type="project" value="InterPro"/>
</dbReference>
<comment type="caution">
    <text evidence="3">The sequence shown here is derived from an EMBL/GenBank/DDBJ whole genome shotgun (WGS) entry which is preliminary data.</text>
</comment>